<organism evidence="4 5">
    <name type="scientific">Pantoea cypripedii</name>
    <name type="common">Pectobacterium cypripedii</name>
    <name type="synonym">Erwinia cypripedii</name>
    <dbReference type="NCBI Taxonomy" id="55209"/>
    <lineage>
        <taxon>Bacteria</taxon>
        <taxon>Pseudomonadati</taxon>
        <taxon>Pseudomonadota</taxon>
        <taxon>Gammaproteobacteria</taxon>
        <taxon>Enterobacterales</taxon>
        <taxon>Erwiniaceae</taxon>
        <taxon>Pantoea</taxon>
    </lineage>
</organism>
<dbReference type="AlphaFoldDB" id="A0A6B9G275"/>
<dbReference type="RefSeq" id="WP_208715089.1">
    <property type="nucleotide sequence ID" value="NZ_CP024768.1"/>
</dbReference>
<dbReference type="CDD" id="cd04301">
    <property type="entry name" value="NAT_SF"/>
    <property type="match status" value="1"/>
</dbReference>
<dbReference type="PROSITE" id="PS51186">
    <property type="entry name" value="GNAT"/>
    <property type="match status" value="1"/>
</dbReference>
<accession>A0A6B9G275</accession>
<evidence type="ECO:0000259" key="3">
    <source>
        <dbReference type="PROSITE" id="PS51186"/>
    </source>
</evidence>
<dbReference type="EMBL" id="CP024768">
    <property type="protein sequence ID" value="QGY29233.1"/>
    <property type="molecule type" value="Genomic_DNA"/>
</dbReference>
<dbReference type="Proteomes" id="UP000502005">
    <property type="component" value="Chromosome"/>
</dbReference>
<evidence type="ECO:0000313" key="4">
    <source>
        <dbReference type="EMBL" id="QGY29233.1"/>
    </source>
</evidence>
<dbReference type="Pfam" id="PF00583">
    <property type="entry name" value="Acetyltransf_1"/>
    <property type="match status" value="1"/>
</dbReference>
<keyword evidence="2" id="KW-0012">Acyltransferase</keyword>
<dbReference type="PANTHER" id="PTHR43877">
    <property type="entry name" value="AMINOALKYLPHOSPHONATE N-ACETYLTRANSFERASE-RELATED-RELATED"/>
    <property type="match status" value="1"/>
</dbReference>
<evidence type="ECO:0000313" key="5">
    <source>
        <dbReference type="Proteomes" id="UP000502005"/>
    </source>
</evidence>
<gene>
    <name evidence="4" type="ORF">CUN67_09950</name>
</gene>
<protein>
    <submittedName>
        <fullName evidence="4">GNAT family N-acetyltransferase</fullName>
    </submittedName>
</protein>
<keyword evidence="1 4" id="KW-0808">Transferase</keyword>
<sequence>MFSIKTTPAHNVELQTLVAELDAFQSVLYPPESNHCLDLATVEDGSLLCVMVTDAADHPVGCGAILLQGNGSAELKRIYVRPAWRGHQLGEAIVQHLETLAAQQGCEVTRLETGNQQLAAIRLYEKMGYRQCAAFPPYLPDPLSVFMMKPLM</sequence>
<dbReference type="InterPro" id="IPR000182">
    <property type="entry name" value="GNAT_dom"/>
</dbReference>
<dbReference type="Gene3D" id="3.40.630.30">
    <property type="match status" value="1"/>
</dbReference>
<feature type="domain" description="N-acetyltransferase" evidence="3">
    <location>
        <begin position="7"/>
        <end position="152"/>
    </location>
</feature>
<reference evidence="4 5" key="1">
    <citation type="submission" date="2017-11" db="EMBL/GenBank/DDBJ databases">
        <title>Genome sequence of Pantoea cypripedii NE1.</title>
        <authorList>
            <person name="Nascimento F.X."/>
        </authorList>
    </citation>
    <scope>NUCLEOTIDE SEQUENCE [LARGE SCALE GENOMIC DNA]</scope>
    <source>
        <strain evidence="4 5">NE1</strain>
    </source>
</reference>
<dbReference type="InterPro" id="IPR050832">
    <property type="entry name" value="Bact_Acetyltransf"/>
</dbReference>
<dbReference type="GO" id="GO:0016747">
    <property type="term" value="F:acyltransferase activity, transferring groups other than amino-acyl groups"/>
    <property type="evidence" value="ECO:0007669"/>
    <property type="project" value="InterPro"/>
</dbReference>
<evidence type="ECO:0000256" key="2">
    <source>
        <dbReference type="ARBA" id="ARBA00023315"/>
    </source>
</evidence>
<dbReference type="PANTHER" id="PTHR43877:SF2">
    <property type="entry name" value="AMINOALKYLPHOSPHONATE N-ACETYLTRANSFERASE-RELATED"/>
    <property type="match status" value="1"/>
</dbReference>
<dbReference type="InterPro" id="IPR016181">
    <property type="entry name" value="Acyl_CoA_acyltransferase"/>
</dbReference>
<proteinExistence type="predicted"/>
<dbReference type="SUPFAM" id="SSF55729">
    <property type="entry name" value="Acyl-CoA N-acyltransferases (Nat)"/>
    <property type="match status" value="1"/>
</dbReference>
<name>A0A6B9G275_PANCY</name>
<evidence type="ECO:0000256" key="1">
    <source>
        <dbReference type="ARBA" id="ARBA00022679"/>
    </source>
</evidence>